<dbReference type="AlphaFoldDB" id="A0AA47P7P2"/>
<evidence type="ECO:0000256" key="1">
    <source>
        <dbReference type="SAM" id="MobiDB-lite"/>
    </source>
</evidence>
<sequence length="200" mass="22422">MAFHTSRPLDTRPDPSPTGPEGTRRAGSGSDSVTHTYSRRTLFKIGNHFIHKPNPAFTKVLHDLGLLRRPASTPTPTTAAHPQRKRRMSASTPTPTAAAHPQRKRRRRCTRRQKRGKCGGIQARLAANPHKPALPSIVLANVRSLDNKLDELHLLRSSQQTVRECCVFVFTETWLNNNIPDSAIQLDRLTCYRADRALIN</sequence>
<feature type="region of interest" description="Disordered" evidence="1">
    <location>
        <begin position="1"/>
        <end position="35"/>
    </location>
</feature>
<name>A0AA47P7P2_MERPO</name>
<evidence type="ECO:0000313" key="2">
    <source>
        <dbReference type="EMBL" id="KAK0153976.1"/>
    </source>
</evidence>
<feature type="region of interest" description="Disordered" evidence="1">
    <location>
        <begin position="68"/>
        <end position="120"/>
    </location>
</feature>
<accession>A0AA47P7P2</accession>
<gene>
    <name evidence="2" type="ORF">N1851_003943</name>
</gene>
<feature type="compositionally biased region" description="Low complexity" evidence="1">
    <location>
        <begin position="70"/>
        <end position="81"/>
    </location>
</feature>
<dbReference type="EMBL" id="JAOPHQ010000597">
    <property type="protein sequence ID" value="KAK0153976.1"/>
    <property type="molecule type" value="Genomic_DNA"/>
</dbReference>
<reference evidence="2" key="1">
    <citation type="journal article" date="2023" name="Front. Mar. Sci.">
        <title>A new Merluccius polli reference genome to investigate the effects of global change in West African waters.</title>
        <authorList>
            <person name="Mateo J.L."/>
            <person name="Blanco-Fernandez C."/>
            <person name="Garcia-Vazquez E."/>
            <person name="Machado-Schiaffino G."/>
        </authorList>
    </citation>
    <scope>NUCLEOTIDE SEQUENCE</scope>
    <source>
        <strain evidence="2">C29</strain>
        <tissue evidence="2">Fin</tissue>
    </source>
</reference>
<evidence type="ECO:0000313" key="3">
    <source>
        <dbReference type="Proteomes" id="UP001174136"/>
    </source>
</evidence>
<feature type="compositionally biased region" description="Basic residues" evidence="1">
    <location>
        <begin position="101"/>
        <end position="117"/>
    </location>
</feature>
<comment type="caution">
    <text evidence="2">The sequence shown here is derived from an EMBL/GenBank/DDBJ whole genome shotgun (WGS) entry which is preliminary data.</text>
</comment>
<proteinExistence type="predicted"/>
<protein>
    <submittedName>
        <fullName evidence="2">Uncharacterized protein</fullName>
    </submittedName>
</protein>
<feature type="compositionally biased region" description="Low complexity" evidence="1">
    <location>
        <begin position="89"/>
        <end position="99"/>
    </location>
</feature>
<organism evidence="2 3">
    <name type="scientific">Merluccius polli</name>
    <name type="common">Benguela hake</name>
    <name type="synonym">Merluccius cadenati</name>
    <dbReference type="NCBI Taxonomy" id="89951"/>
    <lineage>
        <taxon>Eukaryota</taxon>
        <taxon>Metazoa</taxon>
        <taxon>Chordata</taxon>
        <taxon>Craniata</taxon>
        <taxon>Vertebrata</taxon>
        <taxon>Euteleostomi</taxon>
        <taxon>Actinopterygii</taxon>
        <taxon>Neopterygii</taxon>
        <taxon>Teleostei</taxon>
        <taxon>Neoteleostei</taxon>
        <taxon>Acanthomorphata</taxon>
        <taxon>Zeiogadaria</taxon>
        <taxon>Gadariae</taxon>
        <taxon>Gadiformes</taxon>
        <taxon>Gadoidei</taxon>
        <taxon>Merlucciidae</taxon>
        <taxon>Merluccius</taxon>
    </lineage>
</organism>
<dbReference type="Proteomes" id="UP001174136">
    <property type="component" value="Unassembled WGS sequence"/>
</dbReference>
<keyword evidence="3" id="KW-1185">Reference proteome</keyword>